<dbReference type="Proteomes" id="UP000694866">
    <property type="component" value="Unplaced"/>
</dbReference>
<dbReference type="KEGG" id="fas:105274014"/>
<sequence>MAATAPSAVRDFHPDDGARLREIVHYVMKHTRYTEGQAKKAVIEVLKSGITAKTIVKTSKGKYVLCTADKPEGLHYRIRQPKFSDSSSDSSE</sequence>
<accession>A0A9R1TTQ6</accession>
<dbReference type="AlphaFoldDB" id="A0A9R1TTQ6"/>
<evidence type="ECO:0000313" key="1">
    <source>
        <dbReference type="Proteomes" id="UP000694866"/>
    </source>
</evidence>
<proteinExistence type="predicted"/>
<dbReference type="OrthoDB" id="7687833at2759"/>
<organism evidence="1 2">
    <name type="scientific">Fopius arisanus</name>
    <dbReference type="NCBI Taxonomy" id="64838"/>
    <lineage>
        <taxon>Eukaryota</taxon>
        <taxon>Metazoa</taxon>
        <taxon>Ecdysozoa</taxon>
        <taxon>Arthropoda</taxon>
        <taxon>Hexapoda</taxon>
        <taxon>Insecta</taxon>
        <taxon>Pterygota</taxon>
        <taxon>Neoptera</taxon>
        <taxon>Endopterygota</taxon>
        <taxon>Hymenoptera</taxon>
        <taxon>Apocrita</taxon>
        <taxon>Ichneumonoidea</taxon>
        <taxon>Braconidae</taxon>
        <taxon>Opiinae</taxon>
        <taxon>Fopius</taxon>
    </lineage>
</organism>
<dbReference type="GeneID" id="105274014"/>
<evidence type="ECO:0000313" key="2">
    <source>
        <dbReference type="RefSeq" id="XP_011315105.1"/>
    </source>
</evidence>
<keyword evidence="1" id="KW-1185">Reference proteome</keyword>
<dbReference type="RefSeq" id="XP_011315105.1">
    <property type="nucleotide sequence ID" value="XM_011316803.1"/>
</dbReference>
<gene>
    <name evidence="2" type="primary">LOC105274014</name>
</gene>
<protein>
    <submittedName>
        <fullName evidence="2">Uncharacterized protein</fullName>
    </submittedName>
</protein>
<reference evidence="2" key="1">
    <citation type="submission" date="2025-08" db="UniProtKB">
        <authorList>
            <consortium name="RefSeq"/>
        </authorList>
    </citation>
    <scope>IDENTIFICATION</scope>
    <source>
        <strain evidence="2">USDA-PBARC FA_bdor</strain>
        <tissue evidence="2">Whole organism</tissue>
    </source>
</reference>
<name>A0A9R1TTQ6_9HYME</name>